<dbReference type="InterPro" id="IPR040079">
    <property type="entry name" value="Glutathione_S-Trfase"/>
</dbReference>
<dbReference type="PANTHER" id="PTHR11571:SF224">
    <property type="entry name" value="HEMATOPOIETIC PROSTAGLANDIN D SYNTHASE"/>
    <property type="match status" value="1"/>
</dbReference>
<dbReference type="SUPFAM" id="SSF47616">
    <property type="entry name" value="GST C-terminal domain-like"/>
    <property type="match status" value="1"/>
</dbReference>
<evidence type="ECO:0000313" key="8">
    <source>
        <dbReference type="EMBL" id="GAV07512.1"/>
    </source>
</evidence>
<evidence type="ECO:0000256" key="2">
    <source>
        <dbReference type="ARBA" id="ARBA00022679"/>
    </source>
</evidence>
<reference evidence="8 9" key="1">
    <citation type="journal article" date="2016" name="Nat. Commun.">
        <title>Extremotolerant tardigrade genome and improved radiotolerance of human cultured cells by tardigrade-unique protein.</title>
        <authorList>
            <person name="Hashimoto T."/>
            <person name="Horikawa D.D."/>
            <person name="Saito Y."/>
            <person name="Kuwahara H."/>
            <person name="Kozuka-Hata H."/>
            <person name="Shin-I T."/>
            <person name="Minakuchi Y."/>
            <person name="Ohishi K."/>
            <person name="Motoyama A."/>
            <person name="Aizu T."/>
            <person name="Enomoto A."/>
            <person name="Kondo K."/>
            <person name="Tanaka S."/>
            <person name="Hara Y."/>
            <person name="Koshikawa S."/>
            <person name="Sagara H."/>
            <person name="Miura T."/>
            <person name="Yokobori S."/>
            <person name="Miyagawa K."/>
            <person name="Suzuki Y."/>
            <person name="Kubo T."/>
            <person name="Oyama M."/>
            <person name="Kohara Y."/>
            <person name="Fujiyama A."/>
            <person name="Arakawa K."/>
            <person name="Katayama T."/>
            <person name="Toyoda A."/>
            <person name="Kunieda T."/>
        </authorList>
    </citation>
    <scope>NUCLEOTIDE SEQUENCE [LARGE SCALE GENOMIC DNA]</scope>
    <source>
        <strain evidence="8 9">YOKOZUNA-1</strain>
    </source>
</reference>
<feature type="signal peptide" evidence="5">
    <location>
        <begin position="1"/>
        <end position="24"/>
    </location>
</feature>
<evidence type="ECO:0000259" key="7">
    <source>
        <dbReference type="PROSITE" id="PS50405"/>
    </source>
</evidence>
<dbReference type="CDD" id="cd03039">
    <property type="entry name" value="GST_N_Sigma_like"/>
    <property type="match status" value="1"/>
</dbReference>
<dbReference type="FunFam" id="1.20.1050.10:FF:000030">
    <property type="entry name" value="Glutathione S-transferase S1"/>
    <property type="match status" value="1"/>
</dbReference>
<dbReference type="InterPro" id="IPR036282">
    <property type="entry name" value="Glutathione-S-Trfase_C_sf"/>
</dbReference>
<dbReference type="InterPro" id="IPR036249">
    <property type="entry name" value="Thioredoxin-like_sf"/>
</dbReference>
<dbReference type="InterPro" id="IPR004045">
    <property type="entry name" value="Glutathione_S-Trfase_N"/>
</dbReference>
<evidence type="ECO:0000256" key="1">
    <source>
        <dbReference type="ARBA" id="ARBA00012452"/>
    </source>
</evidence>
<proteinExistence type="inferred from homology"/>
<feature type="domain" description="GST C-terminal" evidence="7">
    <location>
        <begin position="114"/>
        <end position="238"/>
    </location>
</feature>
<dbReference type="Gene3D" id="3.40.30.10">
    <property type="entry name" value="Glutaredoxin"/>
    <property type="match status" value="1"/>
</dbReference>
<dbReference type="EMBL" id="BDGG01000015">
    <property type="protein sequence ID" value="GAV07512.1"/>
    <property type="molecule type" value="Genomic_DNA"/>
</dbReference>
<feature type="chain" id="PRO_5008899102" description="glutathione transferase" evidence="5">
    <location>
        <begin position="25"/>
        <end position="238"/>
    </location>
</feature>
<dbReference type="OrthoDB" id="414243at2759"/>
<accession>A0A1D1W1T5</accession>
<dbReference type="CDD" id="cd03192">
    <property type="entry name" value="GST_C_Sigma_like"/>
    <property type="match status" value="1"/>
</dbReference>
<dbReference type="Pfam" id="PF14497">
    <property type="entry name" value="GST_C_3"/>
    <property type="match status" value="1"/>
</dbReference>
<comment type="similarity">
    <text evidence="3">Belongs to the GST superfamily. Sigma family.</text>
</comment>
<dbReference type="STRING" id="947166.A0A1D1W1T5"/>
<keyword evidence="2" id="KW-0808">Transferase</keyword>
<dbReference type="InterPro" id="IPR050213">
    <property type="entry name" value="GST_superfamily"/>
</dbReference>
<evidence type="ECO:0000259" key="6">
    <source>
        <dbReference type="PROSITE" id="PS50404"/>
    </source>
</evidence>
<dbReference type="GO" id="GO:0006749">
    <property type="term" value="P:glutathione metabolic process"/>
    <property type="evidence" value="ECO:0007669"/>
    <property type="project" value="TreeGrafter"/>
</dbReference>
<evidence type="ECO:0000256" key="3">
    <source>
        <dbReference type="ARBA" id="ARBA00038317"/>
    </source>
</evidence>
<dbReference type="SFLD" id="SFLDG00363">
    <property type="entry name" value="AMPS_(cytGST):_Alpha-__Mu-__Pi"/>
    <property type="match status" value="1"/>
</dbReference>
<dbReference type="Gene3D" id="1.20.1050.10">
    <property type="match status" value="1"/>
</dbReference>
<comment type="catalytic activity">
    <reaction evidence="4">
        <text>RX + glutathione = an S-substituted glutathione + a halide anion + H(+)</text>
        <dbReference type="Rhea" id="RHEA:16437"/>
        <dbReference type="ChEBI" id="CHEBI:15378"/>
        <dbReference type="ChEBI" id="CHEBI:16042"/>
        <dbReference type="ChEBI" id="CHEBI:17792"/>
        <dbReference type="ChEBI" id="CHEBI:57925"/>
        <dbReference type="ChEBI" id="CHEBI:90779"/>
        <dbReference type="EC" id="2.5.1.18"/>
    </reaction>
</comment>
<evidence type="ECO:0000256" key="5">
    <source>
        <dbReference type="SAM" id="SignalP"/>
    </source>
</evidence>
<keyword evidence="5" id="KW-0732">Signal</keyword>
<sequence length="238" mass="26577">MFRHACHGLLALAIVAISFAYSNAEETGPKPANITLHYFNVPWSGRDAPVRWVLAYGAGESWTFHGVERAQWADLKSTTPFGQLPYIEIDGKPLGQTYAILRYLAKQYGLSGQDDWENAQIDAVAEYIRDAGQGYAAYAYARMSQDEGAMKKAGDEYANVTIQPFLAKLERLLQDNKAGHDFLVGSKPSWADILLTTQVDRALKLKADLLQSYPLLKAHTDRIHNLKGIKEWIAKHPV</sequence>
<dbReference type="SUPFAM" id="SSF52833">
    <property type="entry name" value="Thioredoxin-like"/>
    <property type="match status" value="1"/>
</dbReference>
<dbReference type="SFLD" id="SFLDG01205">
    <property type="entry name" value="AMPS.1"/>
    <property type="match status" value="1"/>
</dbReference>
<dbReference type="InterPro" id="IPR010987">
    <property type="entry name" value="Glutathione-S-Trfase_C-like"/>
</dbReference>
<keyword evidence="9" id="KW-1185">Reference proteome</keyword>
<organism evidence="8 9">
    <name type="scientific">Ramazzottius varieornatus</name>
    <name type="common">Water bear</name>
    <name type="synonym">Tardigrade</name>
    <dbReference type="NCBI Taxonomy" id="947166"/>
    <lineage>
        <taxon>Eukaryota</taxon>
        <taxon>Metazoa</taxon>
        <taxon>Ecdysozoa</taxon>
        <taxon>Tardigrada</taxon>
        <taxon>Eutardigrada</taxon>
        <taxon>Parachela</taxon>
        <taxon>Hypsibioidea</taxon>
        <taxon>Ramazzottiidae</taxon>
        <taxon>Ramazzottius</taxon>
    </lineage>
</organism>
<dbReference type="SFLD" id="SFLDS00019">
    <property type="entry name" value="Glutathione_Transferase_(cytos"/>
    <property type="match status" value="1"/>
</dbReference>
<dbReference type="PROSITE" id="PS50404">
    <property type="entry name" value="GST_NTER"/>
    <property type="match status" value="1"/>
</dbReference>
<gene>
    <name evidence="8" type="primary">RvY_17338-1</name>
    <name evidence="8" type="synonym">RvY_17338.1</name>
    <name evidence="8" type="ORF">RvY_17338</name>
</gene>
<comment type="caution">
    <text evidence="8">The sequence shown here is derived from an EMBL/GenBank/DDBJ whole genome shotgun (WGS) entry which is preliminary data.</text>
</comment>
<protein>
    <recommendedName>
        <fullName evidence="1">glutathione transferase</fullName>
        <ecNumber evidence="1">2.5.1.18</ecNumber>
    </recommendedName>
</protein>
<dbReference type="Pfam" id="PF02798">
    <property type="entry name" value="GST_N"/>
    <property type="match status" value="1"/>
</dbReference>
<evidence type="ECO:0000313" key="9">
    <source>
        <dbReference type="Proteomes" id="UP000186922"/>
    </source>
</evidence>
<name>A0A1D1W1T5_RAMVA</name>
<dbReference type="InterPro" id="IPR004046">
    <property type="entry name" value="GST_C"/>
</dbReference>
<dbReference type="AlphaFoldDB" id="A0A1D1W1T5"/>
<dbReference type="PANTHER" id="PTHR11571">
    <property type="entry name" value="GLUTATHIONE S-TRANSFERASE"/>
    <property type="match status" value="1"/>
</dbReference>
<dbReference type="GO" id="GO:0004364">
    <property type="term" value="F:glutathione transferase activity"/>
    <property type="evidence" value="ECO:0007669"/>
    <property type="project" value="UniProtKB-EC"/>
</dbReference>
<evidence type="ECO:0000256" key="4">
    <source>
        <dbReference type="ARBA" id="ARBA00047960"/>
    </source>
</evidence>
<dbReference type="PROSITE" id="PS50405">
    <property type="entry name" value="GST_CTER"/>
    <property type="match status" value="1"/>
</dbReference>
<dbReference type="EC" id="2.5.1.18" evidence="1"/>
<dbReference type="Proteomes" id="UP000186922">
    <property type="component" value="Unassembled WGS sequence"/>
</dbReference>
<feature type="domain" description="GST N-terminal" evidence="6">
    <location>
        <begin position="32"/>
        <end position="112"/>
    </location>
</feature>